<sequence>MKKIAYTAMASAFALALAACGGTDNASDDATADNVEMPADEAMSTEGVEAPSADDAAEAATDAAEASEDAADATQAAANDAEEAANDAAAAAEAATKAAEDDM</sequence>
<feature type="signal peptide" evidence="2">
    <location>
        <begin position="1"/>
        <end position="26"/>
    </location>
</feature>
<feature type="compositionally biased region" description="Low complexity" evidence="1">
    <location>
        <begin position="49"/>
        <end position="64"/>
    </location>
</feature>
<dbReference type="RefSeq" id="WP_120323731.1">
    <property type="nucleotide sequence ID" value="NZ_RAPF01000002.1"/>
</dbReference>
<name>A0A420EPD2_9SPHN</name>
<evidence type="ECO:0008006" key="5">
    <source>
        <dbReference type="Google" id="ProtNLM"/>
    </source>
</evidence>
<accession>A0A420EPD2</accession>
<feature type="region of interest" description="Disordered" evidence="1">
    <location>
        <begin position="24"/>
        <end position="103"/>
    </location>
</feature>
<dbReference type="PROSITE" id="PS51257">
    <property type="entry name" value="PROKAR_LIPOPROTEIN"/>
    <property type="match status" value="1"/>
</dbReference>
<evidence type="ECO:0000256" key="2">
    <source>
        <dbReference type="SAM" id="SignalP"/>
    </source>
</evidence>
<feature type="chain" id="PRO_5019456673" description="Entericidin EcnAB" evidence="2">
    <location>
        <begin position="27"/>
        <end position="103"/>
    </location>
</feature>
<gene>
    <name evidence="3" type="ORF">D6851_04770</name>
</gene>
<evidence type="ECO:0000256" key="1">
    <source>
        <dbReference type="SAM" id="MobiDB-lite"/>
    </source>
</evidence>
<evidence type="ECO:0000313" key="3">
    <source>
        <dbReference type="EMBL" id="RKF22535.1"/>
    </source>
</evidence>
<feature type="compositionally biased region" description="Low complexity" evidence="1">
    <location>
        <begin position="86"/>
        <end position="97"/>
    </location>
</feature>
<reference evidence="3 4" key="1">
    <citation type="submission" date="2018-09" db="EMBL/GenBank/DDBJ databases">
        <title>Altererythrobacter spongiae sp. nov., isolated from a marine sponge.</title>
        <authorList>
            <person name="Zhuang L."/>
            <person name="Luo L."/>
        </authorList>
    </citation>
    <scope>NUCLEOTIDE SEQUENCE [LARGE SCALE GENOMIC DNA]</scope>
    <source>
        <strain evidence="3 4">HN-Y73</strain>
    </source>
</reference>
<proteinExistence type="predicted"/>
<dbReference type="AlphaFoldDB" id="A0A420EPD2"/>
<keyword evidence="2" id="KW-0732">Signal</keyword>
<evidence type="ECO:0000313" key="4">
    <source>
        <dbReference type="Proteomes" id="UP000284395"/>
    </source>
</evidence>
<keyword evidence="4" id="KW-1185">Reference proteome</keyword>
<organism evidence="3 4">
    <name type="scientific">Altericroceibacterium spongiae</name>
    <dbReference type="NCBI Taxonomy" id="2320269"/>
    <lineage>
        <taxon>Bacteria</taxon>
        <taxon>Pseudomonadati</taxon>
        <taxon>Pseudomonadota</taxon>
        <taxon>Alphaproteobacteria</taxon>
        <taxon>Sphingomonadales</taxon>
        <taxon>Erythrobacteraceae</taxon>
        <taxon>Altericroceibacterium</taxon>
    </lineage>
</organism>
<comment type="caution">
    <text evidence="3">The sequence shown here is derived from an EMBL/GenBank/DDBJ whole genome shotgun (WGS) entry which is preliminary data.</text>
</comment>
<dbReference type="EMBL" id="RAPF01000002">
    <property type="protein sequence ID" value="RKF22535.1"/>
    <property type="molecule type" value="Genomic_DNA"/>
</dbReference>
<protein>
    <recommendedName>
        <fullName evidence="5">Entericidin EcnAB</fullName>
    </recommendedName>
</protein>
<dbReference type="Proteomes" id="UP000284395">
    <property type="component" value="Unassembled WGS sequence"/>
</dbReference>